<accession>A0A923LWD3</accession>
<keyword evidence="2" id="KW-1185">Reference proteome</keyword>
<dbReference type="AlphaFoldDB" id="A0A923LWD3"/>
<dbReference type="InterPro" id="IPR009636">
    <property type="entry name" value="SCAF"/>
</dbReference>
<dbReference type="Pfam" id="PF06810">
    <property type="entry name" value="Phage_scaffold"/>
    <property type="match status" value="1"/>
</dbReference>
<evidence type="ECO:0000313" key="1">
    <source>
        <dbReference type="EMBL" id="MBC5726620.1"/>
    </source>
</evidence>
<dbReference type="Proteomes" id="UP000606499">
    <property type="component" value="Unassembled WGS sequence"/>
</dbReference>
<reference evidence="1" key="1">
    <citation type="submission" date="2020-08" db="EMBL/GenBank/DDBJ databases">
        <title>Genome public.</title>
        <authorList>
            <person name="Liu C."/>
            <person name="Sun Q."/>
        </authorList>
    </citation>
    <scope>NUCLEOTIDE SEQUENCE</scope>
    <source>
        <strain evidence="1">NSJ-28</strain>
    </source>
</reference>
<organism evidence="1 2">
    <name type="scientific">Agathobaculum faecis</name>
    <dbReference type="NCBI Taxonomy" id="2763013"/>
    <lineage>
        <taxon>Bacteria</taxon>
        <taxon>Bacillati</taxon>
        <taxon>Bacillota</taxon>
        <taxon>Clostridia</taxon>
        <taxon>Eubacteriales</taxon>
        <taxon>Butyricicoccaceae</taxon>
        <taxon>Agathobaculum</taxon>
    </lineage>
</organism>
<comment type="caution">
    <text evidence="1">The sequence shown here is derived from an EMBL/GenBank/DDBJ whole genome shotgun (WGS) entry which is preliminary data.</text>
</comment>
<name>A0A923LWD3_9FIRM</name>
<evidence type="ECO:0000313" key="2">
    <source>
        <dbReference type="Proteomes" id="UP000606499"/>
    </source>
</evidence>
<dbReference type="EMBL" id="JACOPL010000021">
    <property type="protein sequence ID" value="MBC5726620.1"/>
    <property type="molecule type" value="Genomic_DNA"/>
</dbReference>
<protein>
    <submittedName>
        <fullName evidence="1">Phage scaffolding protein</fullName>
    </submittedName>
</protein>
<gene>
    <name evidence="1" type="ORF">H8S45_14285</name>
</gene>
<proteinExistence type="predicted"/>
<dbReference type="RefSeq" id="WP_186950317.1">
    <property type="nucleotide sequence ID" value="NZ_JACOPL010000021.1"/>
</dbReference>
<sequence length="209" mass="22322">MQKIKKGRNNMDFLKTLFEAGALTWEQFSEAAKKAGFEVVNAAGGAYVPKTDLDTKQRELDTANTTIRDLRETAKAWDGKDPKKLEDDLKTLQTKYDTDTANIKRDAAIDLALVKAHARDPQLTRAALNMDEIKLDKDGKVAGLDAQVEGLKKDKAWLFDDEAGNAGNNGKGAAGGNPAAGGSAYTPAAGGKPNTVTDLGSAIAEHYNA</sequence>